<comment type="caution">
    <text evidence="1">Lacks conserved residue(s) required for the propagation of feature annotation.</text>
</comment>
<protein>
    <recommendedName>
        <fullName evidence="2">EGF-like domain-containing protein</fullName>
    </recommendedName>
</protein>
<dbReference type="InterPro" id="IPR035234">
    <property type="entry name" value="IgGFc-bd_N"/>
</dbReference>
<dbReference type="PROSITE" id="PS01186">
    <property type="entry name" value="EGF_2"/>
    <property type="match status" value="1"/>
</dbReference>
<dbReference type="PANTHER" id="PTHR46534">
    <property type="entry name" value="IGGFC_BINDING DOMAIN-CONTAINING PROTEIN"/>
    <property type="match status" value="1"/>
</dbReference>
<keyword evidence="4" id="KW-1185">Reference proteome</keyword>
<dbReference type="SMART" id="SM00181">
    <property type="entry name" value="EGF"/>
    <property type="match status" value="1"/>
</dbReference>
<dbReference type="InterPro" id="IPR000742">
    <property type="entry name" value="EGF"/>
</dbReference>
<dbReference type="CDD" id="cd00054">
    <property type="entry name" value="EGF_CA"/>
    <property type="match status" value="1"/>
</dbReference>
<dbReference type="PANTHER" id="PTHR46534:SF1">
    <property type="entry name" value="IGGFC-BINDING PROTEIN N-TERMINAL DOMAIN-CONTAINING PROTEIN"/>
    <property type="match status" value="1"/>
</dbReference>
<dbReference type="OrthoDB" id="6126915at2759"/>
<dbReference type="PROSITE" id="PS00022">
    <property type="entry name" value="EGF_1"/>
    <property type="match status" value="1"/>
</dbReference>
<keyword evidence="1" id="KW-0245">EGF-like domain</keyword>
<organism evidence="3 4">
    <name type="scientific">Mytilus galloprovincialis</name>
    <name type="common">Mediterranean mussel</name>
    <dbReference type="NCBI Taxonomy" id="29158"/>
    <lineage>
        <taxon>Eukaryota</taxon>
        <taxon>Metazoa</taxon>
        <taxon>Spiralia</taxon>
        <taxon>Lophotrochozoa</taxon>
        <taxon>Mollusca</taxon>
        <taxon>Bivalvia</taxon>
        <taxon>Autobranchia</taxon>
        <taxon>Pteriomorphia</taxon>
        <taxon>Mytilida</taxon>
        <taxon>Mytiloidea</taxon>
        <taxon>Mytilidae</taxon>
        <taxon>Mytilinae</taxon>
        <taxon>Mytilus</taxon>
    </lineage>
</organism>
<dbReference type="SUPFAM" id="SSF57196">
    <property type="entry name" value="EGF/Laminin"/>
    <property type="match status" value="1"/>
</dbReference>
<dbReference type="Pfam" id="PF17517">
    <property type="entry name" value="IgGFc_binding"/>
    <property type="match status" value="1"/>
</dbReference>
<dbReference type="EMBL" id="UYJE01000636">
    <property type="protein sequence ID" value="VDH94752.1"/>
    <property type="molecule type" value="Genomic_DNA"/>
</dbReference>
<evidence type="ECO:0000256" key="1">
    <source>
        <dbReference type="PROSITE-ProRule" id="PRU00076"/>
    </source>
</evidence>
<dbReference type="AlphaFoldDB" id="A0A8B6BTQ1"/>
<accession>A0A8B6BTQ1</accession>
<name>A0A8B6BTQ1_MYTGA</name>
<comment type="caution">
    <text evidence="3">The sequence shown here is derived from an EMBL/GenBank/DDBJ whole genome shotgun (WGS) entry which is preliminary data.</text>
</comment>
<dbReference type="PROSITE" id="PS50026">
    <property type="entry name" value="EGF_3"/>
    <property type="match status" value="1"/>
</dbReference>
<gene>
    <name evidence="3" type="ORF">MGAL_10B024635</name>
</gene>
<sequence length="657" mass="74707">MMLRSRQLPTFKELKNLYEPRSCLGSVSDSHILNKNRENVSQNSATNEVETMTRVSGGNTPIFTDESTMPRHNDSYNEEKITAMRQGDTIPKWESEKKFVGHKCSSSIECAENLECTDSSCQCSECDFWDNFKCSTKKNENSVCNSSFECKGTLQCRNNHCVCWEADFWNGQLCERKRNMTLQCHETAQCQDTLHCIRGTCQCEETEYWSESACAKDICAVEQCMNGGKCTISENRHRCSCVDGYLGSNCQYADGRGKHFIVIFHKAYSTPSPRILPTVNRRGVLSIFYFANNKNTSVPLILADNTYVLNSNVLMTNDLHKAGAEIYSNVPITLYGFLFKREFSAGFFVLPTRFVSVDYVIPSFTVYPSGISQSVFALSSVHSNTVTEINFKIKEGSVLYDNIPYSNNQTLTLVLNKYTTFQILHTSDFTGTRISASKPVVIVSGNRCNYINYKASCQPFIEMVLPTNQLDTFYVIPHLNYRLENTVRVITVNDTNIVVKNGNDRTTKELQSRDFIDYFHTTISCVSSESDVMVHIYPHELLRNHGDAFMMTIPGINQYLYDYDFMVPTDFESFISITVRTDAVDGFVLDGNFVNLKNIFSISEEEHHFGSFSIPISSGPHHINHREKARFGLWIYGNYTPYEAYGYPAGMAFKTYN</sequence>
<evidence type="ECO:0000313" key="4">
    <source>
        <dbReference type="Proteomes" id="UP000596742"/>
    </source>
</evidence>
<dbReference type="Proteomes" id="UP000596742">
    <property type="component" value="Unassembled WGS sequence"/>
</dbReference>
<keyword evidence="1" id="KW-1015">Disulfide bond</keyword>
<proteinExistence type="predicted"/>
<evidence type="ECO:0000259" key="2">
    <source>
        <dbReference type="PROSITE" id="PS50026"/>
    </source>
</evidence>
<dbReference type="Gene3D" id="2.10.25.10">
    <property type="entry name" value="Laminin"/>
    <property type="match status" value="1"/>
</dbReference>
<feature type="disulfide bond" evidence="1">
    <location>
        <begin position="241"/>
        <end position="250"/>
    </location>
</feature>
<evidence type="ECO:0000313" key="3">
    <source>
        <dbReference type="EMBL" id="VDH94752.1"/>
    </source>
</evidence>
<reference evidence="3" key="1">
    <citation type="submission" date="2018-11" db="EMBL/GenBank/DDBJ databases">
        <authorList>
            <person name="Alioto T."/>
            <person name="Alioto T."/>
        </authorList>
    </citation>
    <scope>NUCLEOTIDE SEQUENCE</scope>
</reference>
<feature type="domain" description="EGF-like" evidence="2">
    <location>
        <begin position="215"/>
        <end position="251"/>
    </location>
</feature>